<dbReference type="RefSeq" id="WP_082848847.1">
    <property type="nucleotide sequence ID" value="NZ_LRIE01000064.1"/>
</dbReference>
<protein>
    <submittedName>
        <fullName evidence="8">Helicase IV</fullName>
        <ecNumber evidence="8">3.6.4.12</ecNumber>
    </submittedName>
</protein>
<dbReference type="PANTHER" id="PTHR11070:SF45">
    <property type="entry name" value="DNA 3'-5' HELICASE"/>
    <property type="match status" value="1"/>
</dbReference>
<dbReference type="GO" id="GO:0043138">
    <property type="term" value="F:3'-5' DNA helicase activity"/>
    <property type="evidence" value="ECO:0007669"/>
    <property type="project" value="TreeGrafter"/>
</dbReference>
<dbReference type="GO" id="GO:0003677">
    <property type="term" value="F:DNA binding"/>
    <property type="evidence" value="ECO:0007669"/>
    <property type="project" value="InterPro"/>
</dbReference>
<keyword evidence="3 5" id="KW-0347">Helicase</keyword>
<dbReference type="GO" id="GO:0005524">
    <property type="term" value="F:ATP binding"/>
    <property type="evidence" value="ECO:0007669"/>
    <property type="project" value="UniProtKB-UniRule"/>
</dbReference>
<dbReference type="SUPFAM" id="SSF52540">
    <property type="entry name" value="P-loop containing nucleoside triphosphate hydrolases"/>
    <property type="match status" value="1"/>
</dbReference>
<evidence type="ECO:0000256" key="1">
    <source>
        <dbReference type="ARBA" id="ARBA00022741"/>
    </source>
</evidence>
<dbReference type="Pfam" id="PF13245">
    <property type="entry name" value="AAA_19"/>
    <property type="match status" value="1"/>
</dbReference>
<dbReference type="Gene3D" id="3.40.50.300">
    <property type="entry name" value="P-loop containing nucleotide triphosphate hydrolases"/>
    <property type="match status" value="3"/>
</dbReference>
<evidence type="ECO:0000259" key="7">
    <source>
        <dbReference type="PROSITE" id="PS51198"/>
    </source>
</evidence>
<evidence type="ECO:0000313" key="8">
    <source>
        <dbReference type="EMBL" id="KZM35877.1"/>
    </source>
</evidence>
<sequence length="798" mass="85341">MDGCIAGVRERATWDQRTGRIRVRETSDRTSGTRAPDGQVTATPDHQPSGRQEEIGKEQLVVDTLYARLDELRAATRARLAGVRRGGPSGSPQNRSERDAFATLYEDRLAQLESVEERLTFGRLDLDDDTTRYVGRIGLSDEDHASILTDWRAPAAQAFYRATAAHPDGVRRRRHLVTRGRSVTGLEDEVLDLSSDSASQSSLSGEGALLAAMAAGRTSRMGDIVATIQAEQDAIIRSELAGALVVQGGPGTGKTAVALHRAAYLLYAHRRLLERSGVLLVGPSLSFLHYIDQVLPSLGETGVVSTTIAELLPGLVADGEESPEVARIKGRASWARIVQRAVRARQRVPAADQHLRIDGHDLVVRRSDVRDAIAKAHRTHKPHNLARVPFVREMLGRLADQYLAELGGPVAPEERAEVIDDLRRQREIRIALNLAWMPLTPERLIEDLFVKPHRLAEAAPDMSRADRAALARPQGSPWTPADVPLLDEAAELLGEDDQAARAQAKAEAADRAANLEYARQVLESSGAGGGIVGAEILADRFGGGGSRLTTAERAAQDRTWTYAHVVVDEAQELSAMAWRALVRRCPTRSMTIVGDVAQTSSLAGARSWGSMLDPLLRDAWRQATLTVNYRTPTQIADTAQRFAAASGLPTSSLTSARDVPGALVLAPVPVAGAVGPEVVARVRAALAEFVGPDGAGRVAVVVPAGRVGEVREQLVEAHRSTPLLAGPAAALPGALAAALTVLSPTQSKGLEFDAVVLVEPAEILAATSGASDLYVAMTRPTQRLVVVHAQPLPGGFAD</sequence>
<dbReference type="GO" id="GO:0005829">
    <property type="term" value="C:cytosol"/>
    <property type="evidence" value="ECO:0007669"/>
    <property type="project" value="TreeGrafter"/>
</dbReference>
<accession>A0A161XGE6</accession>
<dbReference type="InterPro" id="IPR000212">
    <property type="entry name" value="DNA_helicase_UvrD/REP"/>
</dbReference>
<evidence type="ECO:0000256" key="3">
    <source>
        <dbReference type="ARBA" id="ARBA00022806"/>
    </source>
</evidence>
<reference evidence="8 9" key="1">
    <citation type="submission" date="2016-01" db="EMBL/GenBank/DDBJ databases">
        <title>Genome sequence of Oerskovia enterophila VJag, an agar and cellulose degrading bacterium.</title>
        <authorList>
            <person name="Poehlein A."/>
            <person name="Jag V."/>
            <person name="Bengelsdorf F."/>
            <person name="Duerre P."/>
            <person name="Daniel R."/>
        </authorList>
    </citation>
    <scope>NUCLEOTIDE SEQUENCE [LARGE SCALE GENOMIC DNA]</scope>
    <source>
        <strain evidence="8 9">VJag</strain>
    </source>
</reference>
<dbReference type="InterPro" id="IPR027417">
    <property type="entry name" value="P-loop_NTPase"/>
</dbReference>
<dbReference type="GO" id="GO:0000725">
    <property type="term" value="P:recombinational repair"/>
    <property type="evidence" value="ECO:0007669"/>
    <property type="project" value="TreeGrafter"/>
</dbReference>
<dbReference type="PANTHER" id="PTHR11070">
    <property type="entry name" value="UVRD / RECB / PCRA DNA HELICASE FAMILY MEMBER"/>
    <property type="match status" value="1"/>
</dbReference>
<feature type="binding site" evidence="5">
    <location>
        <begin position="248"/>
        <end position="255"/>
    </location>
    <ligand>
        <name>ATP</name>
        <dbReference type="ChEBI" id="CHEBI:30616"/>
    </ligand>
</feature>
<feature type="compositionally biased region" description="Polar residues" evidence="6">
    <location>
        <begin position="40"/>
        <end position="50"/>
    </location>
</feature>
<dbReference type="PROSITE" id="PS51198">
    <property type="entry name" value="UVRD_HELICASE_ATP_BIND"/>
    <property type="match status" value="1"/>
</dbReference>
<keyword evidence="2 5" id="KW-0378">Hydrolase</keyword>
<evidence type="ECO:0000256" key="6">
    <source>
        <dbReference type="SAM" id="MobiDB-lite"/>
    </source>
</evidence>
<dbReference type="STRING" id="43678.OJAG_14460"/>
<gene>
    <name evidence="8" type="primary">helD_1</name>
    <name evidence="8" type="ORF">OJAG_14460</name>
</gene>
<dbReference type="InterPro" id="IPR014016">
    <property type="entry name" value="UvrD-like_ATP-bd"/>
</dbReference>
<dbReference type="Proteomes" id="UP000076447">
    <property type="component" value="Unassembled WGS sequence"/>
</dbReference>
<feature type="region of interest" description="Disordered" evidence="6">
    <location>
        <begin position="16"/>
        <end position="56"/>
    </location>
</feature>
<evidence type="ECO:0000256" key="2">
    <source>
        <dbReference type="ARBA" id="ARBA00022801"/>
    </source>
</evidence>
<comment type="caution">
    <text evidence="8">The sequence shown here is derived from an EMBL/GenBank/DDBJ whole genome shotgun (WGS) entry which is preliminary data.</text>
</comment>
<keyword evidence="1 5" id="KW-0547">Nucleotide-binding</keyword>
<organism evidence="8 9">
    <name type="scientific">Oerskovia enterophila</name>
    <dbReference type="NCBI Taxonomy" id="43678"/>
    <lineage>
        <taxon>Bacteria</taxon>
        <taxon>Bacillati</taxon>
        <taxon>Actinomycetota</taxon>
        <taxon>Actinomycetes</taxon>
        <taxon>Micrococcales</taxon>
        <taxon>Cellulomonadaceae</taxon>
        <taxon>Oerskovia</taxon>
    </lineage>
</organism>
<dbReference type="PATRIC" id="fig|43678.3.peg.1513"/>
<proteinExistence type="predicted"/>
<dbReference type="AlphaFoldDB" id="A0A161XGE6"/>
<evidence type="ECO:0000256" key="5">
    <source>
        <dbReference type="PROSITE-ProRule" id="PRU00560"/>
    </source>
</evidence>
<dbReference type="GO" id="GO:0016787">
    <property type="term" value="F:hydrolase activity"/>
    <property type="evidence" value="ECO:0007669"/>
    <property type="project" value="UniProtKB-UniRule"/>
</dbReference>
<dbReference type="EC" id="3.6.4.12" evidence="8"/>
<evidence type="ECO:0000256" key="4">
    <source>
        <dbReference type="ARBA" id="ARBA00022840"/>
    </source>
</evidence>
<dbReference type="OrthoDB" id="9787585at2"/>
<keyword evidence="4 5" id="KW-0067">ATP-binding</keyword>
<evidence type="ECO:0000313" key="9">
    <source>
        <dbReference type="Proteomes" id="UP000076447"/>
    </source>
</evidence>
<feature type="compositionally biased region" description="Basic and acidic residues" evidence="6">
    <location>
        <begin position="16"/>
        <end position="28"/>
    </location>
</feature>
<name>A0A161XGE6_9CELL</name>
<dbReference type="EMBL" id="LRIE01000064">
    <property type="protein sequence ID" value="KZM35877.1"/>
    <property type="molecule type" value="Genomic_DNA"/>
</dbReference>
<feature type="domain" description="UvrD-like helicase ATP-binding" evidence="7">
    <location>
        <begin position="227"/>
        <end position="632"/>
    </location>
</feature>